<evidence type="ECO:0000313" key="4">
    <source>
        <dbReference type="Proteomes" id="UP000594262"/>
    </source>
</evidence>
<reference evidence="3" key="1">
    <citation type="submission" date="2021-01" db="UniProtKB">
        <authorList>
            <consortium name="EnsemblMetazoa"/>
        </authorList>
    </citation>
    <scope>IDENTIFICATION</scope>
</reference>
<dbReference type="AlphaFoldDB" id="A0A7M5U0R6"/>
<proteinExistence type="predicted"/>
<name>A0A7M5U0R6_9CNID</name>
<protein>
    <recommendedName>
        <fullName evidence="5">Cnidarian restricted protein</fullName>
    </recommendedName>
</protein>
<feature type="signal peptide" evidence="2">
    <location>
        <begin position="1"/>
        <end position="25"/>
    </location>
</feature>
<feature type="region of interest" description="Disordered" evidence="1">
    <location>
        <begin position="165"/>
        <end position="233"/>
    </location>
</feature>
<evidence type="ECO:0000313" key="3">
    <source>
        <dbReference type="EnsemblMetazoa" id="CLYHEMP004557.1"/>
    </source>
</evidence>
<dbReference type="Proteomes" id="UP000594262">
    <property type="component" value="Unplaced"/>
</dbReference>
<keyword evidence="4" id="KW-1185">Reference proteome</keyword>
<sequence>MMKPIPRVIPTIILVCCFLLITNDAKDLRRGETQPLNHTGDARTTTKSMNFTNNVENVIENTTAASRFVNYTENEMTGSSMNFTENIMIDSSSKINYTTPIEEQEFIVNLTDMSVHENIRMSATQPLPQVPASATMILPNVFQSVAPSKSIHMATVPSSTMNYLPNVLSGNGAENEGDNEGGDDDDRNMQSSGDSESSGETSGSGEDGEGSGKENKEATGSGEKDFDTRNKATVTPTIKGKTNLYTTTTTATTFFNTTTNYTTSNKYDTTKSYNTVLPYNTDYTKPTNPTPTVDKYGGYENQEQYYASIALSGAVDKFLVTFPKTSPCDVGRFDQEIQDKLMNRIEDTVFNSWKDLKSHLVDHRELPRQRNQYFFIFMGLKLLKLSALKSQQENEITRRAIARQHCILQNERFNLREWMVEFTDQIQRHRINATEAFAPLEKYIKFLHQKRSKDPTKRTEESSNTDIMRLLNNGFSMIHIDQLDSIIRPPRNDDLTFTKIHQILQLLHHVPKSNYNVHARETILHKAFSLKIFLEFLTLDSSYMMN</sequence>
<feature type="compositionally biased region" description="Acidic residues" evidence="1">
    <location>
        <begin position="175"/>
        <end position="186"/>
    </location>
</feature>
<evidence type="ECO:0008006" key="5">
    <source>
        <dbReference type="Google" id="ProtNLM"/>
    </source>
</evidence>
<accession>A0A7M5U0R6</accession>
<dbReference type="GeneID" id="136805944"/>
<feature type="compositionally biased region" description="Low complexity" evidence="1">
    <location>
        <begin position="191"/>
        <end position="204"/>
    </location>
</feature>
<feature type="compositionally biased region" description="Basic and acidic residues" evidence="1">
    <location>
        <begin position="210"/>
        <end position="230"/>
    </location>
</feature>
<evidence type="ECO:0000256" key="1">
    <source>
        <dbReference type="SAM" id="MobiDB-lite"/>
    </source>
</evidence>
<keyword evidence="2" id="KW-0732">Signal</keyword>
<organism evidence="3 4">
    <name type="scientific">Clytia hemisphaerica</name>
    <dbReference type="NCBI Taxonomy" id="252671"/>
    <lineage>
        <taxon>Eukaryota</taxon>
        <taxon>Metazoa</taxon>
        <taxon>Cnidaria</taxon>
        <taxon>Hydrozoa</taxon>
        <taxon>Hydroidolina</taxon>
        <taxon>Leptothecata</taxon>
        <taxon>Obeliida</taxon>
        <taxon>Clytiidae</taxon>
        <taxon>Clytia</taxon>
    </lineage>
</organism>
<dbReference type="EnsemblMetazoa" id="CLYHEMT004557.1">
    <property type="protein sequence ID" value="CLYHEMP004557.1"/>
    <property type="gene ID" value="CLYHEMG004557"/>
</dbReference>
<evidence type="ECO:0000256" key="2">
    <source>
        <dbReference type="SAM" id="SignalP"/>
    </source>
</evidence>
<dbReference type="RefSeq" id="XP_066918638.1">
    <property type="nucleotide sequence ID" value="XM_067062537.1"/>
</dbReference>
<dbReference type="RefSeq" id="XP_066918637.1">
    <property type="nucleotide sequence ID" value="XM_067062536.1"/>
</dbReference>
<feature type="chain" id="PRO_5029516080" description="Cnidarian restricted protein" evidence="2">
    <location>
        <begin position="26"/>
        <end position="546"/>
    </location>
</feature>